<keyword evidence="2" id="KW-1185">Reference proteome</keyword>
<gene>
    <name evidence="1" type="ORF">ACFPPC_10440</name>
</gene>
<evidence type="ECO:0000313" key="2">
    <source>
        <dbReference type="Proteomes" id="UP001596104"/>
    </source>
</evidence>
<dbReference type="RefSeq" id="WP_377007965.1">
    <property type="nucleotide sequence ID" value="NZ_JBHSLV010000019.1"/>
</dbReference>
<protein>
    <submittedName>
        <fullName evidence="1">Uncharacterized protein</fullName>
    </submittedName>
</protein>
<proteinExistence type="predicted"/>
<evidence type="ECO:0000313" key="1">
    <source>
        <dbReference type="EMBL" id="MFC5393050.1"/>
    </source>
</evidence>
<reference evidence="2" key="1">
    <citation type="journal article" date="2019" name="Int. J. Syst. Evol. Microbiol.">
        <title>The Global Catalogue of Microorganisms (GCM) 10K type strain sequencing project: providing services to taxonomists for standard genome sequencing and annotation.</title>
        <authorList>
            <consortium name="The Broad Institute Genomics Platform"/>
            <consortium name="The Broad Institute Genome Sequencing Center for Infectious Disease"/>
            <person name="Wu L."/>
            <person name="Ma J."/>
        </authorList>
    </citation>
    <scope>NUCLEOTIDE SEQUENCE [LARGE SCALE GENOMIC DNA]</scope>
    <source>
        <strain evidence="2">CGMCC 1.16326</strain>
    </source>
</reference>
<comment type="caution">
    <text evidence="1">The sequence shown here is derived from an EMBL/GenBank/DDBJ whole genome shotgun (WGS) entry which is preliminary data.</text>
</comment>
<sequence length="102" mass="11329">MSDFLAMQRLVAQSPGLRRAVEGTPPEEVADGIVAALDRMSGQGLDQDLRHLAGQVARQTRLPRDAGRDHRFLTHLEWALRDLAVRPFEPRLLPPQKTGDAP</sequence>
<name>A0ABW0H8V1_9HYPH</name>
<dbReference type="EMBL" id="JBHSLV010000019">
    <property type="protein sequence ID" value="MFC5393050.1"/>
    <property type="molecule type" value="Genomic_DNA"/>
</dbReference>
<organism evidence="1 2">
    <name type="scientific">Bosea vestrisii</name>
    <dbReference type="NCBI Taxonomy" id="151416"/>
    <lineage>
        <taxon>Bacteria</taxon>
        <taxon>Pseudomonadati</taxon>
        <taxon>Pseudomonadota</taxon>
        <taxon>Alphaproteobacteria</taxon>
        <taxon>Hyphomicrobiales</taxon>
        <taxon>Boseaceae</taxon>
        <taxon>Bosea</taxon>
    </lineage>
</organism>
<dbReference type="Proteomes" id="UP001596104">
    <property type="component" value="Unassembled WGS sequence"/>
</dbReference>
<accession>A0ABW0H8V1</accession>